<name>A0ABM9G993_9BACL</name>
<evidence type="ECO:0000313" key="3">
    <source>
        <dbReference type="Proteomes" id="UP001154322"/>
    </source>
</evidence>
<keyword evidence="2" id="KW-0378">Hydrolase</keyword>
<dbReference type="SUPFAM" id="SSF55486">
    <property type="entry name" value="Metalloproteases ('zincins'), catalytic domain"/>
    <property type="match status" value="1"/>
</dbReference>
<keyword evidence="2" id="KW-0482">Metalloprotease</keyword>
<dbReference type="InterPro" id="IPR024079">
    <property type="entry name" value="MetalloPept_cat_dom_sf"/>
</dbReference>
<gene>
    <name evidence="2" type="ORF">WJ0W_005501</name>
</gene>
<organism evidence="2 3">
    <name type="scientific">Paenibacillus melissococcoides</name>
    <dbReference type="NCBI Taxonomy" id="2912268"/>
    <lineage>
        <taxon>Bacteria</taxon>
        <taxon>Bacillati</taxon>
        <taxon>Bacillota</taxon>
        <taxon>Bacilli</taxon>
        <taxon>Bacillales</taxon>
        <taxon>Paenibacillaceae</taxon>
        <taxon>Paenibacillus</taxon>
    </lineage>
</organism>
<keyword evidence="3" id="KW-1185">Reference proteome</keyword>
<sequence length="246" mass="26909">MKKKLAILFASLLLLVSASPMYAAGHSGQDYDNNAAVKDTLEVKLKIPGQAAPYVGEAIVEYDRPSFRMAEITVNVTSPVDQKWRSTYQNYAQEASRVVARAGTALKEQFGINFLSVAQPLWQSSSTTSSGLLNDARNKHGLTYNGNQKADIMIAFSGLKPSDNSNIAGIATLGNSYSTIFDNGYSTNAETTQHEAGHMYGLRHDEEERGSNYDGKNCVMTAVGFGFIDRFSAGHHADWYAARNKY</sequence>
<accession>A0ABM9G993</accession>
<evidence type="ECO:0000313" key="2">
    <source>
        <dbReference type="EMBL" id="CAH8248244.1"/>
    </source>
</evidence>
<reference evidence="2" key="1">
    <citation type="submission" date="2022-06" db="EMBL/GenBank/DDBJ databases">
        <authorList>
            <person name="Dietemann V."/>
            <person name="Ory F."/>
            <person name="Dainat B."/>
            <person name="Oberhansli S."/>
        </authorList>
    </citation>
    <scope>NUCLEOTIDE SEQUENCE</scope>
    <source>
        <strain evidence="2">Ena-SAMPLE-TAB-26-04-2022-14:26:32:270-5432</strain>
    </source>
</reference>
<keyword evidence="1" id="KW-0732">Signal</keyword>
<dbReference type="GO" id="GO:0008237">
    <property type="term" value="F:metallopeptidase activity"/>
    <property type="evidence" value="ECO:0007669"/>
    <property type="project" value="UniProtKB-KW"/>
</dbReference>
<proteinExistence type="predicted"/>
<evidence type="ECO:0000256" key="1">
    <source>
        <dbReference type="SAM" id="SignalP"/>
    </source>
</evidence>
<dbReference type="Pfam" id="PF13688">
    <property type="entry name" value="Reprolysin_5"/>
    <property type="match status" value="1"/>
</dbReference>
<dbReference type="Gene3D" id="3.40.390.10">
    <property type="entry name" value="Collagenase (Catalytic Domain)"/>
    <property type="match status" value="1"/>
</dbReference>
<dbReference type="RefSeq" id="WP_213427723.1">
    <property type="nucleotide sequence ID" value="NZ_AP031286.1"/>
</dbReference>
<dbReference type="EMBL" id="CALYLO010000009">
    <property type="protein sequence ID" value="CAH8248244.1"/>
    <property type="molecule type" value="Genomic_DNA"/>
</dbReference>
<comment type="caution">
    <text evidence="2">The sequence shown here is derived from an EMBL/GenBank/DDBJ whole genome shotgun (WGS) entry which is preliminary data.</text>
</comment>
<dbReference type="Proteomes" id="UP001154322">
    <property type="component" value="Unassembled WGS sequence"/>
</dbReference>
<feature type="signal peptide" evidence="1">
    <location>
        <begin position="1"/>
        <end position="23"/>
    </location>
</feature>
<keyword evidence="2" id="KW-0645">Protease</keyword>
<protein>
    <submittedName>
        <fullName evidence="2">Zinc-dependent metalloprotease</fullName>
    </submittedName>
</protein>
<feature type="chain" id="PRO_5047400550" evidence="1">
    <location>
        <begin position="24"/>
        <end position="246"/>
    </location>
</feature>